<dbReference type="Gene3D" id="3.40.710.10">
    <property type="entry name" value="DD-peptidase/beta-lactamase superfamily"/>
    <property type="match status" value="1"/>
</dbReference>
<dbReference type="InterPro" id="IPR012338">
    <property type="entry name" value="Beta-lactam/transpept-like"/>
</dbReference>
<dbReference type="InterPro" id="IPR050789">
    <property type="entry name" value="Diverse_Enzym_Activities"/>
</dbReference>
<dbReference type="Proteomes" id="UP000215144">
    <property type="component" value="Chromosome 1"/>
</dbReference>
<evidence type="ECO:0000313" key="4">
    <source>
        <dbReference type="Proteomes" id="UP000215144"/>
    </source>
</evidence>
<dbReference type="OrthoDB" id="9803467at2"/>
<accession>A0A239WIC1</accession>
<feature type="domain" description="Beta-lactamase-related" evidence="2">
    <location>
        <begin position="7"/>
        <end position="295"/>
    </location>
</feature>
<evidence type="ECO:0000313" key="3">
    <source>
        <dbReference type="EMBL" id="SNV33959.1"/>
    </source>
</evidence>
<organism evidence="3 4">
    <name type="scientific">Streptococcus acidominimus</name>
    <dbReference type="NCBI Taxonomy" id="1326"/>
    <lineage>
        <taxon>Bacteria</taxon>
        <taxon>Bacillati</taxon>
        <taxon>Bacillota</taxon>
        <taxon>Bacilli</taxon>
        <taxon>Lactobacillales</taxon>
        <taxon>Streptococcaceae</taxon>
        <taxon>Streptococcus</taxon>
    </lineage>
</organism>
<name>A0A239WIC1_STRAI</name>
<sequence length="311" mass="35264">MDAILRKITQQISENHYHGASLAIYNRGQWQEHYIGTIDGKKPVTSDLVYDLASVSKVVGVATVVAFLVAQGGLGIDNPLSYYYSDFSNEEVTLRQLLTHTSGIDPFIPNRDRLTADELKAAINHIRVTDKKDFLYTDINFILLGFMLEEFSGLSLDQLFEQAIFAPWQMDQTSFGPRLRAVPTIKGVTDGLVHDPKAKVLKEHAGSAGLFSRVRDLEVFLKHYLQDEFAKELWENLSPSLTKTRALGWNLDGDWIDHTGYTGPFIMANRQKQQAVIFLTNRTYEKDDRPEWIAKRKELMAVIINTLNQGD</sequence>
<evidence type="ECO:0000256" key="1">
    <source>
        <dbReference type="ARBA" id="ARBA00022801"/>
    </source>
</evidence>
<dbReference type="RefSeq" id="WP_095121603.1">
    <property type="nucleotide sequence ID" value="NZ_LT906454.1"/>
</dbReference>
<dbReference type="KEGG" id="saco:SAME_00296"/>
<protein>
    <submittedName>
        <fullName evidence="3">Beta-lactamase family protein</fullName>
    </submittedName>
</protein>
<dbReference type="SUPFAM" id="SSF56601">
    <property type="entry name" value="beta-lactamase/transpeptidase-like"/>
    <property type="match status" value="1"/>
</dbReference>
<dbReference type="PANTHER" id="PTHR43283">
    <property type="entry name" value="BETA-LACTAMASE-RELATED"/>
    <property type="match status" value="1"/>
</dbReference>
<dbReference type="PANTHER" id="PTHR43283:SF11">
    <property type="entry name" value="BETA-LACTAMASE-RELATED DOMAIN-CONTAINING PROTEIN"/>
    <property type="match status" value="1"/>
</dbReference>
<proteinExistence type="predicted"/>
<reference evidence="3 4" key="1">
    <citation type="submission" date="2017-06" db="EMBL/GenBank/DDBJ databases">
        <authorList>
            <consortium name="Pathogen Informatics"/>
        </authorList>
    </citation>
    <scope>NUCLEOTIDE SEQUENCE [LARGE SCALE GENOMIC DNA]</scope>
    <source>
        <strain evidence="3 4">NCTC11291</strain>
    </source>
</reference>
<dbReference type="GO" id="GO:0016787">
    <property type="term" value="F:hydrolase activity"/>
    <property type="evidence" value="ECO:0007669"/>
    <property type="project" value="UniProtKB-KW"/>
</dbReference>
<dbReference type="AlphaFoldDB" id="A0A239WIC1"/>
<dbReference type="EMBL" id="LT906454">
    <property type="protein sequence ID" value="SNV33959.1"/>
    <property type="molecule type" value="Genomic_DNA"/>
</dbReference>
<gene>
    <name evidence="3" type="primary">pbpE</name>
    <name evidence="3" type="ORF">SAMEA4504048_00296</name>
</gene>
<dbReference type="Pfam" id="PF00144">
    <property type="entry name" value="Beta-lactamase"/>
    <property type="match status" value="1"/>
</dbReference>
<keyword evidence="1" id="KW-0378">Hydrolase</keyword>
<dbReference type="InterPro" id="IPR001466">
    <property type="entry name" value="Beta-lactam-related"/>
</dbReference>
<evidence type="ECO:0000259" key="2">
    <source>
        <dbReference type="Pfam" id="PF00144"/>
    </source>
</evidence>